<feature type="non-terminal residue" evidence="2">
    <location>
        <position position="55"/>
    </location>
</feature>
<dbReference type="EMBL" id="CAJOBI010061542">
    <property type="protein sequence ID" value="CAF4417694.1"/>
    <property type="molecule type" value="Genomic_DNA"/>
</dbReference>
<protein>
    <submittedName>
        <fullName evidence="2">Uncharacterized protein</fullName>
    </submittedName>
</protein>
<evidence type="ECO:0000313" key="2">
    <source>
        <dbReference type="EMBL" id="CAF4417694.1"/>
    </source>
</evidence>
<dbReference type="EMBL" id="CAJOBJ010103057">
    <property type="protein sequence ID" value="CAF4597010.1"/>
    <property type="molecule type" value="Genomic_DNA"/>
</dbReference>
<accession>A0A8S2VTQ4</accession>
<proteinExistence type="predicted"/>
<dbReference type="AlphaFoldDB" id="A0A8S2VTQ4"/>
<sequence length="55" mass="6081">MINTTDESMELMIAGPLALPSSLKSHNYFQESSGYSSKEADCSSPKNKTQEVKLR</sequence>
<organism evidence="2 4">
    <name type="scientific">Rotaria magnacalcarata</name>
    <dbReference type="NCBI Taxonomy" id="392030"/>
    <lineage>
        <taxon>Eukaryota</taxon>
        <taxon>Metazoa</taxon>
        <taxon>Spiralia</taxon>
        <taxon>Gnathifera</taxon>
        <taxon>Rotifera</taxon>
        <taxon>Eurotatoria</taxon>
        <taxon>Bdelloidea</taxon>
        <taxon>Philodinida</taxon>
        <taxon>Philodinidae</taxon>
        <taxon>Rotaria</taxon>
    </lineage>
</organism>
<feature type="region of interest" description="Disordered" evidence="1">
    <location>
        <begin position="33"/>
        <end position="55"/>
    </location>
</feature>
<gene>
    <name evidence="3" type="ORF">GIL414_LOCUS38752</name>
    <name evidence="2" type="ORF">SMN809_LOCUS31205</name>
</gene>
<comment type="caution">
    <text evidence="2">The sequence shown here is derived from an EMBL/GenBank/DDBJ whole genome shotgun (WGS) entry which is preliminary data.</text>
</comment>
<dbReference type="Proteomes" id="UP000681720">
    <property type="component" value="Unassembled WGS sequence"/>
</dbReference>
<reference evidence="2" key="1">
    <citation type="submission" date="2021-02" db="EMBL/GenBank/DDBJ databases">
        <authorList>
            <person name="Nowell W R."/>
        </authorList>
    </citation>
    <scope>NUCLEOTIDE SEQUENCE</scope>
</reference>
<name>A0A8S2VTQ4_9BILA</name>
<dbReference type="Proteomes" id="UP000676336">
    <property type="component" value="Unassembled WGS sequence"/>
</dbReference>
<evidence type="ECO:0000313" key="4">
    <source>
        <dbReference type="Proteomes" id="UP000676336"/>
    </source>
</evidence>
<evidence type="ECO:0000256" key="1">
    <source>
        <dbReference type="SAM" id="MobiDB-lite"/>
    </source>
</evidence>
<evidence type="ECO:0000313" key="3">
    <source>
        <dbReference type="EMBL" id="CAF4597010.1"/>
    </source>
</evidence>